<gene>
    <name evidence="2" type="primary">KNAG0F03420</name>
    <name evidence="2" type="ordered locus">KNAG_0F03420</name>
</gene>
<reference evidence="2 3" key="1">
    <citation type="journal article" date="2011" name="Proc. Natl. Acad. Sci. U.S.A.">
        <title>Evolutionary erosion of yeast sex chromosomes by mating-type switching accidents.</title>
        <authorList>
            <person name="Gordon J.L."/>
            <person name="Armisen D."/>
            <person name="Proux-Wera E."/>
            <person name="Oheigeartaigh S.S."/>
            <person name="Byrne K.P."/>
            <person name="Wolfe K.H."/>
        </authorList>
    </citation>
    <scope>NUCLEOTIDE SEQUENCE [LARGE SCALE GENOMIC DNA]</scope>
    <source>
        <strain evidence="3">ATCC MYA-139 / BCRC 22969 / CBS 8797 / CCRC 22969 / KCTC 17520 / NBRC 10181 / NCYC 3082</strain>
    </source>
</reference>
<dbReference type="RefSeq" id="XP_022465250.1">
    <property type="nucleotide sequence ID" value="XM_022608790.1"/>
</dbReference>
<feature type="compositionally biased region" description="Polar residues" evidence="1">
    <location>
        <begin position="207"/>
        <end position="216"/>
    </location>
</feature>
<dbReference type="AlphaFoldDB" id="J7S7K0"/>
<feature type="compositionally biased region" description="Basic and acidic residues" evidence="1">
    <location>
        <begin position="340"/>
        <end position="352"/>
    </location>
</feature>
<dbReference type="GeneID" id="34526719"/>
<dbReference type="Proteomes" id="UP000006310">
    <property type="component" value="Chromosome 6"/>
</dbReference>
<proteinExistence type="predicted"/>
<keyword evidence="3" id="KW-1185">Reference proteome</keyword>
<feature type="compositionally biased region" description="Polar residues" evidence="1">
    <location>
        <begin position="330"/>
        <end position="339"/>
    </location>
</feature>
<feature type="compositionally biased region" description="Polar residues" evidence="1">
    <location>
        <begin position="380"/>
        <end position="389"/>
    </location>
</feature>
<dbReference type="KEGG" id="kng:KNAG_0F03420"/>
<dbReference type="EMBL" id="HE978319">
    <property type="protein sequence ID" value="CCK71004.1"/>
    <property type="molecule type" value="Genomic_DNA"/>
</dbReference>
<accession>J7S7K0</accession>
<feature type="region of interest" description="Disordered" evidence="1">
    <location>
        <begin position="378"/>
        <end position="401"/>
    </location>
</feature>
<reference evidence="3" key="2">
    <citation type="submission" date="2012-08" db="EMBL/GenBank/DDBJ databases">
        <title>Genome sequence of Kazachstania naganishii.</title>
        <authorList>
            <person name="Gordon J.L."/>
            <person name="Armisen D."/>
            <person name="Proux-Wera E."/>
            <person name="OhEigeartaigh S.S."/>
            <person name="Byrne K.P."/>
            <person name="Wolfe K.H."/>
        </authorList>
    </citation>
    <scope>NUCLEOTIDE SEQUENCE [LARGE SCALE GENOMIC DNA]</scope>
    <source>
        <strain evidence="3">ATCC MYA-139 / BCRC 22969 / CBS 8797 / CCRC 22969 / KCTC 17520 / NBRC 10181 / NCYC 3082</strain>
    </source>
</reference>
<feature type="region of interest" description="Disordered" evidence="1">
    <location>
        <begin position="184"/>
        <end position="218"/>
    </location>
</feature>
<protein>
    <submittedName>
        <fullName evidence="2">Uncharacterized protein</fullName>
    </submittedName>
</protein>
<evidence type="ECO:0000313" key="2">
    <source>
        <dbReference type="EMBL" id="CCK71004.1"/>
    </source>
</evidence>
<dbReference type="HOGENOM" id="CLU_371738_0_0_1"/>
<feature type="region of interest" description="Disordered" evidence="1">
    <location>
        <begin position="328"/>
        <end position="363"/>
    </location>
</feature>
<organism evidence="2 3">
    <name type="scientific">Huiozyma naganishii (strain ATCC MYA-139 / BCRC 22969 / CBS 8797 / KCTC 17520 / NBRC 10181 / NCYC 3082 / Yp74L-3)</name>
    <name type="common">Yeast</name>
    <name type="synonym">Kazachstania naganishii</name>
    <dbReference type="NCBI Taxonomy" id="1071383"/>
    <lineage>
        <taxon>Eukaryota</taxon>
        <taxon>Fungi</taxon>
        <taxon>Dikarya</taxon>
        <taxon>Ascomycota</taxon>
        <taxon>Saccharomycotina</taxon>
        <taxon>Saccharomycetes</taxon>
        <taxon>Saccharomycetales</taxon>
        <taxon>Saccharomycetaceae</taxon>
        <taxon>Huiozyma</taxon>
    </lineage>
</organism>
<feature type="region of interest" description="Disordered" evidence="1">
    <location>
        <begin position="514"/>
        <end position="534"/>
    </location>
</feature>
<evidence type="ECO:0000256" key="1">
    <source>
        <dbReference type="SAM" id="MobiDB-lite"/>
    </source>
</evidence>
<sequence length="748" mass="85910">MVLLFGNPRIVSGEFVTPDTWTLKNYPKLYETQVMESIKSQRFAPSGYELWGEKDVVTSVQKGSSVCFSQNLPKVQKHEETFGMGLKNKEGNTRKEKDTSNSSLFKKPVAIPQNNGGDTFIKVTIKKRKEDSREFHFPKNTKFSKSPSMQLEKPFSQMSYQEFRRWLTEVKLQEKQRLLGRNLQNGLVTPSRVSRDKNHRPVRGSPNKATSPNQKSILECKNRESISNEVQKSFREMSYEEFSIWLNKTAKIYRRTREKPATQSKDEKKQTVFHEQGSIVESKIQEDVKPETGVLCQERSIGENKSIKQQPNTAHDYFRRRLRSEKEDVVNSSSVNAEKSTGRPEKDIHFDAKPTPINDHNNIEKFKDSKKKGQGISEHFNINETGPSNTHRKVSSQKWDGKQTKRNFACIKKEEEEQRSNKVTVSASFEKWLRESASPIEEHTASSKKVLFANEDDVKLFDRNGVITKEFSNWTNPPIEEPSVKSILKSCSKYGPQPVIKSVCYKPNFTPTDEDIDGSLISTPTPSPSPSPEPELTELKQVVTAPPLYPRNSPFNYEADGTDFEKFGSYQVRDSVIQPFDEVLEPSWGSLIELPLSESRFKVRYQLVCVTNEKIRYEFPKVVRQVEILDEAATALLLNHLKNTSILSEAELTMLKTLGREAYRGVRKMNRLVKAYKSQVKIMSTLLKKVYNAPRSGFWKDRLRSLTKRATNAIEETFFIQADLEEAMQMVEGICASRTELLERAHRR</sequence>
<evidence type="ECO:0000313" key="3">
    <source>
        <dbReference type="Proteomes" id="UP000006310"/>
    </source>
</evidence>
<name>J7S7K0_HUIN7</name>